<evidence type="ECO:0000313" key="2">
    <source>
        <dbReference type="Proteomes" id="UP001352852"/>
    </source>
</evidence>
<gene>
    <name evidence="1" type="ORF">CHARACLAT_011776</name>
</gene>
<comment type="caution">
    <text evidence="1">The sequence shown here is derived from an EMBL/GenBank/DDBJ whole genome shotgun (WGS) entry which is preliminary data.</text>
</comment>
<sequence>MVYPGELYTGPFSRRVNQARPASPPSSFYFLCILSSSIIAFLRHLFSQQPSHLLRSQLFRLFPFFPSTRWSTGSRASCGVASILPGGGGGNNHPPRRGGSVIPTPSIRTPFILPFYIRSRALTLSMSACFCVEEACSLLSLFPPPL</sequence>
<protein>
    <submittedName>
        <fullName evidence="1">Uncharacterized protein</fullName>
    </submittedName>
</protein>
<keyword evidence="2" id="KW-1185">Reference proteome</keyword>
<organism evidence="1 2">
    <name type="scientific">Characodon lateralis</name>
    <dbReference type="NCBI Taxonomy" id="208331"/>
    <lineage>
        <taxon>Eukaryota</taxon>
        <taxon>Metazoa</taxon>
        <taxon>Chordata</taxon>
        <taxon>Craniata</taxon>
        <taxon>Vertebrata</taxon>
        <taxon>Euteleostomi</taxon>
        <taxon>Actinopterygii</taxon>
        <taxon>Neopterygii</taxon>
        <taxon>Teleostei</taxon>
        <taxon>Neoteleostei</taxon>
        <taxon>Acanthomorphata</taxon>
        <taxon>Ovalentaria</taxon>
        <taxon>Atherinomorphae</taxon>
        <taxon>Cyprinodontiformes</taxon>
        <taxon>Goodeidae</taxon>
        <taxon>Characodon</taxon>
    </lineage>
</organism>
<accession>A0ABU7EJP1</accession>
<name>A0ABU7EJP1_9TELE</name>
<dbReference type="EMBL" id="JAHUTJ010058178">
    <property type="protein sequence ID" value="MED6286981.1"/>
    <property type="molecule type" value="Genomic_DNA"/>
</dbReference>
<dbReference type="Proteomes" id="UP001352852">
    <property type="component" value="Unassembled WGS sequence"/>
</dbReference>
<reference evidence="1 2" key="1">
    <citation type="submission" date="2021-06" db="EMBL/GenBank/DDBJ databases">
        <authorList>
            <person name="Palmer J.M."/>
        </authorList>
    </citation>
    <scope>NUCLEOTIDE SEQUENCE [LARGE SCALE GENOMIC DNA]</scope>
    <source>
        <strain evidence="1 2">CL_MEX2019</strain>
        <tissue evidence="1">Muscle</tissue>
    </source>
</reference>
<proteinExistence type="predicted"/>
<evidence type="ECO:0000313" key="1">
    <source>
        <dbReference type="EMBL" id="MED6286981.1"/>
    </source>
</evidence>